<evidence type="ECO:0000313" key="2">
    <source>
        <dbReference type="Proteomes" id="UP001356428"/>
    </source>
</evidence>
<protein>
    <submittedName>
        <fullName evidence="1">DUF6461 domain-containing protein</fullName>
    </submittedName>
</protein>
<dbReference type="Pfam" id="PF20062">
    <property type="entry name" value="DUF6461"/>
    <property type="match status" value="1"/>
</dbReference>
<keyword evidence="2" id="KW-1185">Reference proteome</keyword>
<reference evidence="1 2" key="1">
    <citation type="submission" date="2022-10" db="EMBL/GenBank/DDBJ databases">
        <title>The complete genomes of actinobacterial strains from the NBC collection.</title>
        <authorList>
            <person name="Joergensen T.S."/>
            <person name="Alvarez Arevalo M."/>
            <person name="Sterndorff E.B."/>
            <person name="Faurdal D."/>
            <person name="Vuksanovic O."/>
            <person name="Mourched A.-S."/>
            <person name="Charusanti P."/>
            <person name="Shaw S."/>
            <person name="Blin K."/>
            <person name="Weber T."/>
        </authorList>
    </citation>
    <scope>NUCLEOTIDE SEQUENCE [LARGE SCALE GENOMIC DNA]</scope>
    <source>
        <strain evidence="1 2">NBC 01792</strain>
    </source>
</reference>
<dbReference type="EMBL" id="CP109083">
    <property type="protein sequence ID" value="WSB12542.1"/>
    <property type="molecule type" value="Genomic_DNA"/>
</dbReference>
<accession>A0ABZ1F879</accession>
<dbReference type="InterPro" id="IPR045592">
    <property type="entry name" value="DUF6461"/>
</dbReference>
<proteinExistence type="predicted"/>
<sequence>MWLRADGWGYAMTEGGPVRANGPEALSLLSAGTEAVEVFRTANSDKMFGYARSGTVLCRFEPGREYEREGADPDLLVPAMEHAGLAVSRPDGPETEAADAARDPETGVLSLLETHFGISPSSREVREGKLLCAVRPA</sequence>
<organism evidence="1 2">
    <name type="scientific">Streptomyces cyaneofuscatus</name>
    <dbReference type="NCBI Taxonomy" id="66883"/>
    <lineage>
        <taxon>Bacteria</taxon>
        <taxon>Bacillati</taxon>
        <taxon>Actinomycetota</taxon>
        <taxon>Actinomycetes</taxon>
        <taxon>Kitasatosporales</taxon>
        <taxon>Streptomycetaceae</taxon>
        <taxon>Streptomyces</taxon>
    </lineage>
</organism>
<gene>
    <name evidence="1" type="ORF">OG849_30385</name>
</gene>
<dbReference type="RefSeq" id="WP_326707626.1">
    <property type="nucleotide sequence ID" value="NZ_CP109140.1"/>
</dbReference>
<name>A0ABZ1F879_9ACTN</name>
<dbReference type="Proteomes" id="UP001356428">
    <property type="component" value="Chromosome"/>
</dbReference>
<evidence type="ECO:0000313" key="1">
    <source>
        <dbReference type="EMBL" id="WSB12542.1"/>
    </source>
</evidence>